<reference evidence="2" key="1">
    <citation type="submission" date="2016-10" db="EMBL/GenBank/DDBJ databases">
        <authorList>
            <person name="Varghese N."/>
            <person name="Submissions S."/>
        </authorList>
    </citation>
    <scope>NUCLEOTIDE SEQUENCE [LARGE SCALE GENOMIC DNA]</scope>
    <source>
        <strain evidence="2">DSM 173</strain>
    </source>
</reference>
<keyword evidence="2" id="KW-1185">Reference proteome</keyword>
<dbReference type="AlphaFoldDB" id="A0A1H3K743"/>
<gene>
    <name evidence="1" type="ORF">SAMN05421644_1781</name>
</gene>
<dbReference type="EMBL" id="FNOW01000078">
    <property type="protein sequence ID" value="SDY47545.1"/>
    <property type="molecule type" value="Genomic_DNA"/>
</dbReference>
<proteinExistence type="predicted"/>
<evidence type="ECO:0000313" key="2">
    <source>
        <dbReference type="Proteomes" id="UP000198672"/>
    </source>
</evidence>
<name>A0A1H3K743_ALLWA</name>
<accession>A0A1H3K743</accession>
<organism evidence="1 2">
    <name type="scientific">Allochromatium warmingii</name>
    <name type="common">Chromatium warmingii</name>
    <dbReference type="NCBI Taxonomy" id="61595"/>
    <lineage>
        <taxon>Bacteria</taxon>
        <taxon>Pseudomonadati</taxon>
        <taxon>Pseudomonadota</taxon>
        <taxon>Gammaproteobacteria</taxon>
        <taxon>Chromatiales</taxon>
        <taxon>Chromatiaceae</taxon>
        <taxon>Allochromatium</taxon>
    </lineage>
</organism>
<dbReference type="Proteomes" id="UP000198672">
    <property type="component" value="Unassembled WGS sequence"/>
</dbReference>
<protein>
    <submittedName>
        <fullName evidence="1">Uncharacterized protein</fullName>
    </submittedName>
</protein>
<evidence type="ECO:0000313" key="1">
    <source>
        <dbReference type="EMBL" id="SDY47545.1"/>
    </source>
</evidence>
<sequence length="39" mass="4572">MTPNKKNHAKHAAITIISKNYFAYALTLEESYRKYTKLI</sequence>